<name>A0A261RU35_9BORD</name>
<accession>A0A261RU35</accession>
<feature type="signal peptide" evidence="1">
    <location>
        <begin position="1"/>
        <end position="26"/>
    </location>
</feature>
<proteinExistence type="predicted"/>
<dbReference type="RefSeq" id="WP_094829214.1">
    <property type="nucleotide sequence ID" value="NZ_NEVL01000007.1"/>
</dbReference>
<gene>
    <name evidence="2" type="ORF">CEG14_25560</name>
</gene>
<protein>
    <submittedName>
        <fullName evidence="2">Uncharacterized protein</fullName>
    </submittedName>
</protein>
<dbReference type="OrthoDB" id="8657421at2"/>
<feature type="chain" id="PRO_5012672657" evidence="1">
    <location>
        <begin position="27"/>
        <end position="255"/>
    </location>
</feature>
<sequence>MKPIQALKQALAGLLMAISPMAGAHAAYEPDAAERAVLDAVLHDELAAFLKADGTLIGQQLGLLAVRAAKLSQAYPDGLERPRTLSTDKDLLVGGGVARPAPPAVPQHARIAFDTGATPPVLAELSTELPERMPAAPTLALVCKQLRWTGREFLFSECKDAAPIAEQAVATLARELDDFFAGKPTPMWVSQLAINAAMSAALLPADHGCPQDRERCGRAIAATNDAPGRDAMLRHVVQRYRQAGLDLSPYEHAGR</sequence>
<keyword evidence="1" id="KW-0732">Signal</keyword>
<organism evidence="2 3">
    <name type="scientific">Bordetella genomosp. 1</name>
    <dbReference type="NCBI Taxonomy" id="1395607"/>
    <lineage>
        <taxon>Bacteria</taxon>
        <taxon>Pseudomonadati</taxon>
        <taxon>Pseudomonadota</taxon>
        <taxon>Betaproteobacteria</taxon>
        <taxon>Burkholderiales</taxon>
        <taxon>Alcaligenaceae</taxon>
        <taxon>Bordetella</taxon>
    </lineage>
</organism>
<evidence type="ECO:0000313" key="3">
    <source>
        <dbReference type="Proteomes" id="UP000217005"/>
    </source>
</evidence>
<dbReference type="Proteomes" id="UP000217005">
    <property type="component" value="Unassembled WGS sequence"/>
</dbReference>
<reference evidence="2 3" key="1">
    <citation type="submission" date="2017-05" db="EMBL/GenBank/DDBJ databases">
        <title>Complete and WGS of Bordetella genogroups.</title>
        <authorList>
            <person name="Spilker T."/>
            <person name="LiPuma J."/>
        </authorList>
    </citation>
    <scope>NUCLEOTIDE SEQUENCE [LARGE SCALE GENOMIC DNA]</scope>
    <source>
        <strain evidence="2 3">AU17610</strain>
    </source>
</reference>
<dbReference type="AlphaFoldDB" id="A0A261RU35"/>
<evidence type="ECO:0000256" key="1">
    <source>
        <dbReference type="SAM" id="SignalP"/>
    </source>
</evidence>
<evidence type="ECO:0000313" key="2">
    <source>
        <dbReference type="EMBL" id="OZI28277.1"/>
    </source>
</evidence>
<comment type="caution">
    <text evidence="2">The sequence shown here is derived from an EMBL/GenBank/DDBJ whole genome shotgun (WGS) entry which is preliminary data.</text>
</comment>
<dbReference type="EMBL" id="NEVL01000007">
    <property type="protein sequence ID" value="OZI28277.1"/>
    <property type="molecule type" value="Genomic_DNA"/>
</dbReference>